<reference evidence="6" key="1">
    <citation type="submission" date="2020-10" db="EMBL/GenBank/DDBJ databases">
        <authorList>
            <person name="Gilroy R."/>
        </authorList>
    </citation>
    <scope>NUCLEOTIDE SEQUENCE</scope>
    <source>
        <strain evidence="6">G3-8215</strain>
    </source>
</reference>
<dbReference type="EMBL" id="JADILV010000003">
    <property type="protein sequence ID" value="MBO8482533.1"/>
    <property type="molecule type" value="Genomic_DNA"/>
</dbReference>
<dbReference type="EC" id="3.5.2.6" evidence="3"/>
<gene>
    <name evidence="6" type="ORF">IAB75_00195</name>
</gene>
<keyword evidence="6" id="KW-0378">Hydrolase</keyword>
<reference evidence="6" key="2">
    <citation type="journal article" date="2021" name="PeerJ">
        <title>Extensive microbial diversity within the chicken gut microbiome revealed by metagenomics and culture.</title>
        <authorList>
            <person name="Gilroy R."/>
            <person name="Ravi A."/>
            <person name="Getino M."/>
            <person name="Pursley I."/>
            <person name="Horton D.L."/>
            <person name="Alikhan N.F."/>
            <person name="Baker D."/>
            <person name="Gharbi K."/>
            <person name="Hall N."/>
            <person name="Watson M."/>
            <person name="Adriaenssens E.M."/>
            <person name="Foster-Nyarko E."/>
            <person name="Jarju S."/>
            <person name="Secka A."/>
            <person name="Antonio M."/>
            <person name="Oren A."/>
            <person name="Chaudhuri R.R."/>
            <person name="La Ragione R."/>
            <person name="Hildebrand F."/>
            <person name="Pallen M.J."/>
        </authorList>
    </citation>
    <scope>NUCLEOTIDE SEQUENCE</scope>
    <source>
        <strain evidence="6">G3-8215</strain>
    </source>
</reference>
<proteinExistence type="inferred from homology"/>
<dbReference type="Pfam" id="PF13354">
    <property type="entry name" value="Beta-lactamase2"/>
    <property type="match status" value="1"/>
</dbReference>
<dbReference type="SUPFAM" id="SSF56601">
    <property type="entry name" value="beta-lactamase/transpeptidase-like"/>
    <property type="match status" value="1"/>
</dbReference>
<organism evidence="6 7">
    <name type="scientific">Candidatus Cryptobacteroides avicola</name>
    <dbReference type="NCBI Taxonomy" id="2840757"/>
    <lineage>
        <taxon>Bacteria</taxon>
        <taxon>Pseudomonadati</taxon>
        <taxon>Bacteroidota</taxon>
        <taxon>Bacteroidia</taxon>
        <taxon>Bacteroidales</taxon>
        <taxon>Candidatus Cryptobacteroides</taxon>
    </lineage>
</organism>
<dbReference type="GO" id="GO:0046677">
    <property type="term" value="P:response to antibiotic"/>
    <property type="evidence" value="ECO:0007669"/>
    <property type="project" value="InterPro"/>
</dbReference>
<evidence type="ECO:0000256" key="4">
    <source>
        <dbReference type="SAM" id="SignalP"/>
    </source>
</evidence>
<dbReference type="InterPro" id="IPR000871">
    <property type="entry name" value="Beta-lactam_class-A"/>
</dbReference>
<evidence type="ECO:0000256" key="1">
    <source>
        <dbReference type="ARBA" id="ARBA00001526"/>
    </source>
</evidence>
<dbReference type="GO" id="GO:0030655">
    <property type="term" value="P:beta-lactam antibiotic catabolic process"/>
    <property type="evidence" value="ECO:0007669"/>
    <property type="project" value="InterPro"/>
</dbReference>
<evidence type="ECO:0000313" key="7">
    <source>
        <dbReference type="Proteomes" id="UP000725002"/>
    </source>
</evidence>
<protein>
    <recommendedName>
        <fullName evidence="3">beta-lactamase</fullName>
        <ecNumber evidence="3">3.5.2.6</ecNumber>
    </recommendedName>
</protein>
<evidence type="ECO:0000256" key="3">
    <source>
        <dbReference type="ARBA" id="ARBA00012865"/>
    </source>
</evidence>
<dbReference type="Gene3D" id="3.40.710.10">
    <property type="entry name" value="DD-peptidase/beta-lactamase superfamily"/>
    <property type="match status" value="1"/>
</dbReference>
<evidence type="ECO:0000259" key="5">
    <source>
        <dbReference type="Pfam" id="PF13354"/>
    </source>
</evidence>
<evidence type="ECO:0000256" key="2">
    <source>
        <dbReference type="ARBA" id="ARBA00009009"/>
    </source>
</evidence>
<dbReference type="InterPro" id="IPR012338">
    <property type="entry name" value="Beta-lactam/transpept-like"/>
</dbReference>
<name>A0A940DPK7_9BACT</name>
<dbReference type="GO" id="GO:0008800">
    <property type="term" value="F:beta-lactamase activity"/>
    <property type="evidence" value="ECO:0007669"/>
    <property type="project" value="UniProtKB-EC"/>
</dbReference>
<dbReference type="PANTHER" id="PTHR35333">
    <property type="entry name" value="BETA-LACTAMASE"/>
    <property type="match status" value="1"/>
</dbReference>
<comment type="caution">
    <text evidence="6">The sequence shown here is derived from an EMBL/GenBank/DDBJ whole genome shotgun (WGS) entry which is preliminary data.</text>
</comment>
<keyword evidence="4" id="KW-0732">Signal</keyword>
<feature type="signal peptide" evidence="4">
    <location>
        <begin position="1"/>
        <end position="22"/>
    </location>
</feature>
<comment type="similarity">
    <text evidence="2">Belongs to the class-A beta-lactamase family.</text>
</comment>
<sequence>MNVFLKIAAACLFLHLACHAYARQLSGTGPADLNAGRLKSEIRRIIRDADADVGVTLIADSPVSGKLGANAGNGRKRRPYIIRINDFRMYPLMSVMKMHQALWVTDSLSRGGFSLDTGIAVEDGDLKRDTYSPLRDSLLSDRNKRSWEVPVRTLLRYTLQLSDNNACDILFKHFGGPAATDRYIRSLGIEGFGIAVTEDQMHKDTGLCGANWSRPSSAAGLLRLMVTAGYAESGNELPGGASRKLSENRHLGFVLQTMMTCTTGQDRLAAPLSGTGAAIGHKTGTGDKDSHGRIIGLNDAGFIILPDGRYYTLAVFVRNSRETPAATARIIADISEAVYRHMTWNGKPE</sequence>
<dbReference type="PANTHER" id="PTHR35333:SF3">
    <property type="entry name" value="BETA-LACTAMASE-TYPE TRANSPEPTIDASE FOLD CONTAINING PROTEIN"/>
    <property type="match status" value="1"/>
</dbReference>
<dbReference type="Proteomes" id="UP000725002">
    <property type="component" value="Unassembled WGS sequence"/>
</dbReference>
<comment type="catalytic activity">
    <reaction evidence="1">
        <text>a beta-lactam + H2O = a substituted beta-amino acid</text>
        <dbReference type="Rhea" id="RHEA:20401"/>
        <dbReference type="ChEBI" id="CHEBI:15377"/>
        <dbReference type="ChEBI" id="CHEBI:35627"/>
        <dbReference type="ChEBI" id="CHEBI:140347"/>
        <dbReference type="EC" id="3.5.2.6"/>
    </reaction>
</comment>
<accession>A0A940DPK7</accession>
<feature type="chain" id="PRO_5038027076" description="beta-lactamase" evidence="4">
    <location>
        <begin position="23"/>
        <end position="349"/>
    </location>
</feature>
<dbReference type="InterPro" id="IPR045155">
    <property type="entry name" value="Beta-lactam_cat"/>
</dbReference>
<evidence type="ECO:0000313" key="6">
    <source>
        <dbReference type="EMBL" id="MBO8482533.1"/>
    </source>
</evidence>
<dbReference type="AlphaFoldDB" id="A0A940DPK7"/>
<feature type="domain" description="Beta-lactamase class A catalytic" evidence="5">
    <location>
        <begin position="82"/>
        <end position="317"/>
    </location>
</feature>